<dbReference type="Gene3D" id="1.20.5.1030">
    <property type="entry name" value="Preprotein translocase secy subunit"/>
    <property type="match status" value="1"/>
</dbReference>
<name>A0ABP9FQX8_9MICC</name>
<dbReference type="PANTHER" id="PTHR33910">
    <property type="entry name" value="PROTEIN TRANSLOCASE SUBUNIT SECE"/>
    <property type="match status" value="1"/>
</dbReference>
<dbReference type="Pfam" id="PF00584">
    <property type="entry name" value="SecE"/>
    <property type="match status" value="1"/>
</dbReference>
<sequence length="85" mass="9183">MSQTPVTDVQGPAGSGDGPRGPFGKVWLFLKQVIDELRKVIVPTRSELVNYTLVVLVFVIIVILIVTGLDWVFSRAADIVFGGGI</sequence>
<protein>
    <recommendedName>
        <fullName evidence="9">Protein translocase subunit SecE</fullName>
    </recommendedName>
</protein>
<evidence type="ECO:0000313" key="12">
    <source>
        <dbReference type="Proteomes" id="UP001500368"/>
    </source>
</evidence>
<dbReference type="InterPro" id="IPR001901">
    <property type="entry name" value="Translocase_SecE/Sec61-g"/>
</dbReference>
<gene>
    <name evidence="9 11" type="primary">secE</name>
    <name evidence="11" type="ORF">GCM10025790_03710</name>
</gene>
<accession>A0ABP9FQX8</accession>
<feature type="region of interest" description="Disordered" evidence="10">
    <location>
        <begin position="1"/>
        <end position="21"/>
    </location>
</feature>
<keyword evidence="12" id="KW-1185">Reference proteome</keyword>
<dbReference type="PANTHER" id="PTHR33910:SF1">
    <property type="entry name" value="PROTEIN TRANSLOCASE SUBUNIT SECE"/>
    <property type="match status" value="1"/>
</dbReference>
<dbReference type="InterPro" id="IPR005807">
    <property type="entry name" value="SecE_bac"/>
</dbReference>
<proteinExistence type="inferred from homology"/>
<evidence type="ECO:0000313" key="11">
    <source>
        <dbReference type="EMBL" id="GAA4912389.1"/>
    </source>
</evidence>
<evidence type="ECO:0000256" key="4">
    <source>
        <dbReference type="ARBA" id="ARBA00022692"/>
    </source>
</evidence>
<dbReference type="HAMAP" id="MF_00422">
    <property type="entry name" value="SecE"/>
    <property type="match status" value="1"/>
</dbReference>
<dbReference type="RefSeq" id="WP_345476399.1">
    <property type="nucleotide sequence ID" value="NZ_BAABLW010000002.1"/>
</dbReference>
<dbReference type="Proteomes" id="UP001500368">
    <property type="component" value="Unassembled WGS sequence"/>
</dbReference>
<keyword evidence="4 9" id="KW-0812">Transmembrane</keyword>
<dbReference type="NCBIfam" id="TIGR00964">
    <property type="entry name" value="secE_bact"/>
    <property type="match status" value="1"/>
</dbReference>
<evidence type="ECO:0000256" key="6">
    <source>
        <dbReference type="ARBA" id="ARBA00022989"/>
    </source>
</evidence>
<keyword evidence="7 9" id="KW-0811">Translocation</keyword>
<evidence type="ECO:0000256" key="7">
    <source>
        <dbReference type="ARBA" id="ARBA00023010"/>
    </source>
</evidence>
<comment type="subcellular location">
    <subcellularLocation>
        <location evidence="9">Cell membrane</location>
        <topology evidence="9">Single-pass membrane protein</topology>
    </subcellularLocation>
    <subcellularLocation>
        <location evidence="1">Membrane</location>
    </subcellularLocation>
</comment>
<reference evidence="12" key="1">
    <citation type="journal article" date="2019" name="Int. J. Syst. Evol. Microbiol.">
        <title>The Global Catalogue of Microorganisms (GCM) 10K type strain sequencing project: providing services to taxonomists for standard genome sequencing and annotation.</title>
        <authorList>
            <consortium name="The Broad Institute Genomics Platform"/>
            <consortium name="The Broad Institute Genome Sequencing Center for Infectious Disease"/>
            <person name="Wu L."/>
            <person name="Ma J."/>
        </authorList>
    </citation>
    <scope>NUCLEOTIDE SEQUENCE [LARGE SCALE GENOMIC DNA]</scope>
    <source>
        <strain evidence="12">JCM 19129</strain>
    </source>
</reference>
<dbReference type="EMBL" id="BAABLW010000002">
    <property type="protein sequence ID" value="GAA4912389.1"/>
    <property type="molecule type" value="Genomic_DNA"/>
</dbReference>
<comment type="similarity">
    <text evidence="9">Belongs to the SecE/SEC61-gamma family.</text>
</comment>
<organism evidence="11 12">
    <name type="scientific">Nesterenkonia rhizosphaerae</name>
    <dbReference type="NCBI Taxonomy" id="1348272"/>
    <lineage>
        <taxon>Bacteria</taxon>
        <taxon>Bacillati</taxon>
        <taxon>Actinomycetota</taxon>
        <taxon>Actinomycetes</taxon>
        <taxon>Micrococcales</taxon>
        <taxon>Micrococcaceae</taxon>
        <taxon>Nesterenkonia</taxon>
    </lineage>
</organism>
<keyword evidence="3 9" id="KW-1003">Cell membrane</keyword>
<keyword evidence="6 9" id="KW-1133">Transmembrane helix</keyword>
<comment type="function">
    <text evidence="9">Essential subunit of the Sec protein translocation channel SecYEG. Clamps together the 2 halves of SecY. May contact the channel plug during translocation.</text>
</comment>
<dbReference type="InterPro" id="IPR038379">
    <property type="entry name" value="SecE_sf"/>
</dbReference>
<evidence type="ECO:0000256" key="8">
    <source>
        <dbReference type="ARBA" id="ARBA00023136"/>
    </source>
</evidence>
<comment type="caution">
    <text evidence="11">The sequence shown here is derived from an EMBL/GenBank/DDBJ whole genome shotgun (WGS) entry which is preliminary data.</text>
</comment>
<evidence type="ECO:0000256" key="3">
    <source>
        <dbReference type="ARBA" id="ARBA00022475"/>
    </source>
</evidence>
<evidence type="ECO:0000256" key="1">
    <source>
        <dbReference type="ARBA" id="ARBA00004370"/>
    </source>
</evidence>
<evidence type="ECO:0000256" key="2">
    <source>
        <dbReference type="ARBA" id="ARBA00022448"/>
    </source>
</evidence>
<evidence type="ECO:0000256" key="10">
    <source>
        <dbReference type="SAM" id="MobiDB-lite"/>
    </source>
</evidence>
<keyword evidence="5 9" id="KW-0653">Protein transport</keyword>
<comment type="subunit">
    <text evidence="9">Component of the Sec protein translocase complex. Heterotrimer consisting of SecY, SecE and SecG subunits. The heterotrimers can form oligomers, although 1 heterotrimer is thought to be able to translocate proteins. Interacts with the ribosome. Interacts with SecDF, and other proteins may be involved. Interacts with SecA.</text>
</comment>
<keyword evidence="2 9" id="KW-0813">Transport</keyword>
<keyword evidence="8 9" id="KW-0472">Membrane</keyword>
<evidence type="ECO:0000256" key="9">
    <source>
        <dbReference type="HAMAP-Rule" id="MF_00422"/>
    </source>
</evidence>
<evidence type="ECO:0000256" key="5">
    <source>
        <dbReference type="ARBA" id="ARBA00022927"/>
    </source>
</evidence>
<feature type="transmembrane region" description="Helical" evidence="9">
    <location>
        <begin position="48"/>
        <end position="69"/>
    </location>
</feature>